<dbReference type="EMBL" id="MAVT02002821">
    <property type="protein sequence ID" value="POS68992.1"/>
    <property type="molecule type" value="Genomic_DNA"/>
</dbReference>
<keyword evidence="4" id="KW-0067">ATP-binding</keyword>
<sequence>MWETHCSSVSGNFAIEEDSPAQPRPKELENSAMKVPHAQPESKTRMVPNTITGESAMLALSCTFFWASERCALRCTLPCRIATSTSNAVQFIWVQKLVRDSVSVVFLSRSITAFTSISIFAFSVVAIYLSYFFIVLCPRSGLRMHSRQLSALMKVKFTALVTKNSGEITNLFSQDTIIVDRLLPMLLLNISSDKKCISLVAATPPIALMIPIAAAIGYMVQHCYLRTSWQLRHLDLEAKARLCSNSIETLAGSGTIRAFGWSADFKRRNKQLQDVSQAPY</sequence>
<keyword evidence="6 8" id="KW-0472">Membrane</keyword>
<dbReference type="PANTHER" id="PTHR24223">
    <property type="entry name" value="ATP-BINDING CASSETTE SUB-FAMILY C"/>
    <property type="match status" value="1"/>
</dbReference>
<keyword evidence="3" id="KW-0547">Nucleotide-binding</keyword>
<dbReference type="GO" id="GO:0140359">
    <property type="term" value="F:ABC-type transporter activity"/>
    <property type="evidence" value="ECO:0007669"/>
    <property type="project" value="InterPro"/>
</dbReference>
<organism evidence="10 11">
    <name type="scientific">Diaporthe helianthi</name>
    <dbReference type="NCBI Taxonomy" id="158607"/>
    <lineage>
        <taxon>Eukaryota</taxon>
        <taxon>Fungi</taxon>
        <taxon>Dikarya</taxon>
        <taxon>Ascomycota</taxon>
        <taxon>Pezizomycotina</taxon>
        <taxon>Sordariomycetes</taxon>
        <taxon>Sordariomycetidae</taxon>
        <taxon>Diaporthales</taxon>
        <taxon>Diaporthaceae</taxon>
        <taxon>Diaporthe</taxon>
    </lineage>
</organism>
<evidence type="ECO:0000256" key="5">
    <source>
        <dbReference type="ARBA" id="ARBA00022989"/>
    </source>
</evidence>
<reference evidence="10" key="1">
    <citation type="submission" date="2017-09" db="EMBL/GenBank/DDBJ databases">
        <title>Polyketide synthases of a Diaporthe helianthi virulent isolate.</title>
        <authorList>
            <person name="Baroncelli R."/>
        </authorList>
    </citation>
    <scope>NUCLEOTIDE SEQUENCE [LARGE SCALE GENOMIC DNA]</scope>
    <source>
        <strain evidence="10">7/96</strain>
    </source>
</reference>
<dbReference type="GO" id="GO:0005524">
    <property type="term" value="F:ATP binding"/>
    <property type="evidence" value="ECO:0007669"/>
    <property type="project" value="UniProtKB-KW"/>
</dbReference>
<keyword evidence="2 8" id="KW-0812">Transmembrane</keyword>
<evidence type="ECO:0000256" key="2">
    <source>
        <dbReference type="ARBA" id="ARBA00022692"/>
    </source>
</evidence>
<dbReference type="InterPro" id="IPR050173">
    <property type="entry name" value="ABC_transporter_C-like"/>
</dbReference>
<evidence type="ECO:0000313" key="10">
    <source>
        <dbReference type="EMBL" id="POS68992.1"/>
    </source>
</evidence>
<keyword evidence="11" id="KW-1185">Reference proteome</keyword>
<dbReference type="OrthoDB" id="6500128at2759"/>
<comment type="caution">
    <text evidence="10">The sequence shown here is derived from an EMBL/GenBank/DDBJ whole genome shotgun (WGS) entry which is preliminary data.</text>
</comment>
<dbReference type="GO" id="GO:0016020">
    <property type="term" value="C:membrane"/>
    <property type="evidence" value="ECO:0007669"/>
    <property type="project" value="InterPro"/>
</dbReference>
<evidence type="ECO:0000259" key="9">
    <source>
        <dbReference type="PROSITE" id="PS50929"/>
    </source>
</evidence>
<dbReference type="AlphaFoldDB" id="A0A2P5HFG7"/>
<keyword evidence="5 8" id="KW-1133">Transmembrane helix</keyword>
<feature type="region of interest" description="Disordered" evidence="7">
    <location>
        <begin position="15"/>
        <end position="39"/>
    </location>
</feature>
<evidence type="ECO:0000256" key="7">
    <source>
        <dbReference type="SAM" id="MobiDB-lite"/>
    </source>
</evidence>
<dbReference type="Proteomes" id="UP000094444">
    <property type="component" value="Unassembled WGS sequence"/>
</dbReference>
<accession>A0A2P5HFG7</accession>
<dbReference type="InterPro" id="IPR011527">
    <property type="entry name" value="ABC1_TM_dom"/>
</dbReference>
<feature type="domain" description="ABC transmembrane type-1" evidence="9">
    <location>
        <begin position="79"/>
        <end position="280"/>
    </location>
</feature>
<feature type="transmembrane region" description="Helical" evidence="8">
    <location>
        <begin position="111"/>
        <end position="137"/>
    </location>
</feature>
<dbReference type="PANTHER" id="PTHR24223:SF399">
    <property type="entry name" value="ABC TRANSPORTER ATNG"/>
    <property type="match status" value="1"/>
</dbReference>
<dbReference type="PROSITE" id="PS50929">
    <property type="entry name" value="ABC_TM1F"/>
    <property type="match status" value="1"/>
</dbReference>
<dbReference type="STRING" id="158607.A0A2P5HFG7"/>
<protein>
    <recommendedName>
        <fullName evidence="9">ABC transmembrane type-1 domain-containing protein</fullName>
    </recommendedName>
</protein>
<evidence type="ECO:0000256" key="6">
    <source>
        <dbReference type="ARBA" id="ARBA00023136"/>
    </source>
</evidence>
<evidence type="ECO:0000256" key="4">
    <source>
        <dbReference type="ARBA" id="ARBA00022840"/>
    </source>
</evidence>
<evidence type="ECO:0000256" key="8">
    <source>
        <dbReference type="SAM" id="Phobius"/>
    </source>
</evidence>
<keyword evidence="1" id="KW-0813">Transport</keyword>
<gene>
    <name evidence="10" type="ORF">DHEL01_v212613</name>
</gene>
<evidence type="ECO:0000256" key="3">
    <source>
        <dbReference type="ARBA" id="ARBA00022741"/>
    </source>
</evidence>
<evidence type="ECO:0000313" key="11">
    <source>
        <dbReference type="Proteomes" id="UP000094444"/>
    </source>
</evidence>
<dbReference type="InterPro" id="IPR036640">
    <property type="entry name" value="ABC1_TM_sf"/>
</dbReference>
<name>A0A2P5HFG7_DIAHE</name>
<evidence type="ECO:0000256" key="1">
    <source>
        <dbReference type="ARBA" id="ARBA00022448"/>
    </source>
</evidence>
<dbReference type="Pfam" id="PF00664">
    <property type="entry name" value="ABC_membrane"/>
    <property type="match status" value="1"/>
</dbReference>
<dbReference type="SUPFAM" id="SSF90123">
    <property type="entry name" value="ABC transporter transmembrane region"/>
    <property type="match status" value="1"/>
</dbReference>
<feature type="transmembrane region" description="Helical" evidence="8">
    <location>
        <begin position="196"/>
        <end position="220"/>
    </location>
</feature>
<dbReference type="Gene3D" id="1.20.1560.10">
    <property type="entry name" value="ABC transporter type 1, transmembrane domain"/>
    <property type="match status" value="1"/>
</dbReference>
<proteinExistence type="predicted"/>
<dbReference type="InParanoid" id="A0A2P5HFG7"/>